<feature type="compositionally biased region" description="Basic residues" evidence="1">
    <location>
        <begin position="1"/>
        <end position="13"/>
    </location>
</feature>
<proteinExistence type="predicted"/>
<dbReference type="EMBL" id="CH473964">
    <property type="protein sequence ID" value="EDM01909.1"/>
    <property type="molecule type" value="Genomic_DNA"/>
</dbReference>
<dbReference type="RGD" id="621529">
    <property type="gene designation" value="Ptms"/>
</dbReference>
<name>A6ILN0_RAT</name>
<feature type="region of interest" description="Disordered" evidence="1">
    <location>
        <begin position="1"/>
        <end position="39"/>
    </location>
</feature>
<protein>
    <submittedName>
        <fullName evidence="2">Parathymosin, isoform CRA_b</fullName>
    </submittedName>
</protein>
<gene>
    <name evidence="2 4" type="primary">Ptms</name>
    <name evidence="2" type="ORF">rCG_29685</name>
</gene>
<sequence>MKRIPRGRRQKTGRRLEPLPVGLGMGGPSGPQPASSKLPSRPSLALAFLVLPCLPHHRSVPVLAKPLLPLCTPSLSACPSLSCLTPGSPSDSLLSDSARPGWGWGWGQAPKLPPPLFV</sequence>
<dbReference type="AlphaFoldDB" id="A6ILN0"/>
<evidence type="ECO:0000313" key="4">
    <source>
        <dbReference type="RGD" id="621529"/>
    </source>
</evidence>
<reference evidence="2 3" key="1">
    <citation type="submission" date="2005-09" db="EMBL/GenBank/DDBJ databases">
        <authorList>
            <person name="Mural R.J."/>
            <person name="Li P.W."/>
            <person name="Adams M.D."/>
            <person name="Amanatides P.G."/>
            <person name="Baden-Tillson H."/>
            <person name="Barnstead M."/>
            <person name="Chin S.H."/>
            <person name="Dew I."/>
            <person name="Evans C.A."/>
            <person name="Ferriera S."/>
            <person name="Flanigan M."/>
            <person name="Fosler C."/>
            <person name="Glodek A."/>
            <person name="Gu Z."/>
            <person name="Holt R.A."/>
            <person name="Jennings D."/>
            <person name="Kraft C.L."/>
            <person name="Lu F."/>
            <person name="Nguyen T."/>
            <person name="Nusskern D.R."/>
            <person name="Pfannkoch C.M."/>
            <person name="Sitter C."/>
            <person name="Sutton G.G."/>
            <person name="Venter J.C."/>
            <person name="Wang Z."/>
            <person name="Woodage T."/>
            <person name="Zheng X.H."/>
            <person name="Zhong F."/>
        </authorList>
    </citation>
    <scope>NUCLEOTIDE SEQUENCE [LARGE SCALE GENOMIC DNA]</scope>
    <source>
        <strain>BN</strain>
        <strain evidence="3">Sprague-Dawley</strain>
    </source>
</reference>
<dbReference type="Proteomes" id="UP000234681">
    <property type="component" value="Chromosome 4"/>
</dbReference>
<organism evidence="2 3">
    <name type="scientific">Rattus norvegicus</name>
    <name type="common">Rat</name>
    <dbReference type="NCBI Taxonomy" id="10116"/>
    <lineage>
        <taxon>Eukaryota</taxon>
        <taxon>Metazoa</taxon>
        <taxon>Chordata</taxon>
        <taxon>Craniata</taxon>
        <taxon>Vertebrata</taxon>
        <taxon>Euteleostomi</taxon>
        <taxon>Mammalia</taxon>
        <taxon>Eutheria</taxon>
        <taxon>Euarchontoglires</taxon>
        <taxon>Glires</taxon>
        <taxon>Rodentia</taxon>
        <taxon>Myomorpha</taxon>
        <taxon>Muroidea</taxon>
        <taxon>Muridae</taxon>
        <taxon>Murinae</taxon>
        <taxon>Rattus</taxon>
    </lineage>
</organism>
<accession>A6ILN0</accession>
<evidence type="ECO:0000313" key="2">
    <source>
        <dbReference type="EMBL" id="EDM01909.1"/>
    </source>
</evidence>
<evidence type="ECO:0000256" key="1">
    <source>
        <dbReference type="SAM" id="MobiDB-lite"/>
    </source>
</evidence>
<evidence type="ECO:0000313" key="3">
    <source>
        <dbReference type="Proteomes" id="UP000234681"/>
    </source>
</evidence>